<proteinExistence type="inferred from homology"/>
<comment type="function">
    <text evidence="2">Antitoxin component of a type II toxin-antitoxin (TA) system.</text>
</comment>
<dbReference type="SUPFAM" id="SSF143120">
    <property type="entry name" value="YefM-like"/>
    <property type="match status" value="1"/>
</dbReference>
<comment type="caution">
    <text evidence="3">The sequence shown here is derived from an EMBL/GenBank/DDBJ whole genome shotgun (WGS) entry which is preliminary data.</text>
</comment>
<evidence type="ECO:0000256" key="2">
    <source>
        <dbReference type="RuleBase" id="RU362080"/>
    </source>
</evidence>
<dbReference type="InterPro" id="IPR051405">
    <property type="entry name" value="phD/YefM_antitoxin"/>
</dbReference>
<dbReference type="Pfam" id="PF02604">
    <property type="entry name" value="PhdYeFM_antitox"/>
    <property type="match status" value="1"/>
</dbReference>
<dbReference type="PANTHER" id="PTHR33713">
    <property type="entry name" value="ANTITOXIN YAFN-RELATED"/>
    <property type="match status" value="1"/>
</dbReference>
<dbReference type="PANTHER" id="PTHR33713:SF6">
    <property type="entry name" value="ANTITOXIN YEFM"/>
    <property type="match status" value="1"/>
</dbReference>
<dbReference type="InterPro" id="IPR006442">
    <property type="entry name" value="Antitoxin_Phd/YefM"/>
</dbReference>
<sequence length="92" mass="10561">MENIINVENARRILGDLISRVNENKQPVIITRRSKEKAILLDYDEYVRLKTLAEKAKEDQLIEALEKIQQAVAEAGIPYEAVAEAIREVRSR</sequence>
<comment type="similarity">
    <text evidence="1 2">Belongs to the phD/YefM antitoxin family.</text>
</comment>
<dbReference type="Gene3D" id="3.40.1620.10">
    <property type="entry name" value="YefM-like domain"/>
    <property type="match status" value="1"/>
</dbReference>
<organism evidence="3 4">
    <name type="scientific">Desulfofundulus salinus</name>
    <dbReference type="NCBI Taxonomy" id="2419843"/>
    <lineage>
        <taxon>Bacteria</taxon>
        <taxon>Bacillati</taxon>
        <taxon>Bacillota</taxon>
        <taxon>Clostridia</taxon>
        <taxon>Eubacteriales</taxon>
        <taxon>Peptococcaceae</taxon>
        <taxon>Desulfofundulus</taxon>
    </lineage>
</organism>
<dbReference type="NCBIfam" id="TIGR01552">
    <property type="entry name" value="phd_fam"/>
    <property type="match status" value="1"/>
</dbReference>
<name>A0A494WYW1_9FIRM</name>
<dbReference type="InterPro" id="IPR036165">
    <property type="entry name" value="YefM-like_sf"/>
</dbReference>
<dbReference type="Proteomes" id="UP000271256">
    <property type="component" value="Unassembled WGS sequence"/>
</dbReference>
<keyword evidence="4" id="KW-1185">Reference proteome</keyword>
<evidence type="ECO:0000256" key="1">
    <source>
        <dbReference type="ARBA" id="ARBA00009981"/>
    </source>
</evidence>
<dbReference type="OrthoDB" id="1809400at2"/>
<dbReference type="AlphaFoldDB" id="A0A494WYW1"/>
<dbReference type="EMBL" id="RBWE01000001">
    <property type="protein sequence ID" value="RKO66087.1"/>
    <property type="molecule type" value="Genomic_DNA"/>
</dbReference>
<evidence type="ECO:0000313" key="3">
    <source>
        <dbReference type="EMBL" id="RKO66087.1"/>
    </source>
</evidence>
<evidence type="ECO:0000313" key="4">
    <source>
        <dbReference type="Proteomes" id="UP000271256"/>
    </source>
</evidence>
<protein>
    <recommendedName>
        <fullName evidence="2">Antitoxin</fullName>
    </recommendedName>
</protein>
<reference evidence="3 4" key="1">
    <citation type="submission" date="2018-10" db="EMBL/GenBank/DDBJ databases">
        <authorList>
            <person name="Grouzdev D.S."/>
            <person name="Krutkina M.S."/>
            <person name="Tourova T.P."/>
            <person name="Nazina T.N."/>
        </authorList>
    </citation>
    <scope>NUCLEOTIDE SEQUENCE [LARGE SCALE GENOMIC DNA]</scope>
    <source>
        <strain evidence="3 4">435</strain>
    </source>
</reference>
<accession>A0A494WYW1</accession>
<dbReference type="RefSeq" id="WP_121450532.1">
    <property type="nucleotide sequence ID" value="NZ_RBWE01000001.1"/>
</dbReference>
<gene>
    <name evidence="3" type="ORF">D7024_03405</name>
</gene>